<dbReference type="InterPro" id="IPR028098">
    <property type="entry name" value="Glyco_trans_4-like_N"/>
</dbReference>
<dbReference type="EMBL" id="UINC01097610">
    <property type="protein sequence ID" value="SVC55464.1"/>
    <property type="molecule type" value="Genomic_DNA"/>
</dbReference>
<dbReference type="PANTHER" id="PTHR45947">
    <property type="entry name" value="SULFOQUINOVOSYL TRANSFERASE SQD2"/>
    <property type="match status" value="1"/>
</dbReference>
<dbReference type="AlphaFoldDB" id="A0A382N2Q2"/>
<accession>A0A382N2Q2</accession>
<dbReference type="PANTHER" id="PTHR45947:SF3">
    <property type="entry name" value="SULFOQUINOVOSYL TRANSFERASE SQD2"/>
    <property type="match status" value="1"/>
</dbReference>
<sequence>VTSYPLFKYPPYTLALATKLAEVCRKQPLDVLHVHYAIPHAVAAWLCTQMLPPEQRPATITTLHGTDITLVGLDNSFFEITRFSLDRSDGITAVSDQLAGETLRCFSTGRPVKIIPNFVDSDKFTPELRSQSRRSAFARPGEFLLGHLSNFRPVKRVLDVIRTFHILHRDLPARLVMIGEGVDLEPARNLAAELGILE</sequence>
<dbReference type="GO" id="GO:0016757">
    <property type="term" value="F:glycosyltransferase activity"/>
    <property type="evidence" value="ECO:0007669"/>
    <property type="project" value="TreeGrafter"/>
</dbReference>
<dbReference type="SUPFAM" id="SSF53756">
    <property type="entry name" value="UDP-Glycosyltransferase/glycogen phosphorylase"/>
    <property type="match status" value="1"/>
</dbReference>
<dbReference type="Pfam" id="PF13439">
    <property type="entry name" value="Glyco_transf_4"/>
    <property type="match status" value="1"/>
</dbReference>
<name>A0A382N2Q2_9ZZZZ</name>
<dbReference type="Gene3D" id="3.40.50.2000">
    <property type="entry name" value="Glycogen Phosphorylase B"/>
    <property type="match status" value="2"/>
</dbReference>
<gene>
    <name evidence="2" type="ORF">METZ01_LOCUS308318</name>
</gene>
<feature type="non-terminal residue" evidence="2">
    <location>
        <position position="198"/>
    </location>
</feature>
<protein>
    <recommendedName>
        <fullName evidence="1">Glycosyltransferase subfamily 4-like N-terminal domain-containing protein</fullName>
    </recommendedName>
</protein>
<dbReference type="InterPro" id="IPR050194">
    <property type="entry name" value="Glycosyltransferase_grp1"/>
</dbReference>
<evidence type="ECO:0000259" key="1">
    <source>
        <dbReference type="Pfam" id="PF13439"/>
    </source>
</evidence>
<reference evidence="2" key="1">
    <citation type="submission" date="2018-05" db="EMBL/GenBank/DDBJ databases">
        <authorList>
            <person name="Lanie J.A."/>
            <person name="Ng W.-L."/>
            <person name="Kazmierczak K.M."/>
            <person name="Andrzejewski T.M."/>
            <person name="Davidsen T.M."/>
            <person name="Wayne K.J."/>
            <person name="Tettelin H."/>
            <person name="Glass J.I."/>
            <person name="Rusch D."/>
            <person name="Podicherti R."/>
            <person name="Tsui H.-C.T."/>
            <person name="Winkler M.E."/>
        </authorList>
    </citation>
    <scope>NUCLEOTIDE SEQUENCE</scope>
</reference>
<feature type="non-terminal residue" evidence="2">
    <location>
        <position position="1"/>
    </location>
</feature>
<organism evidence="2">
    <name type="scientific">marine metagenome</name>
    <dbReference type="NCBI Taxonomy" id="408172"/>
    <lineage>
        <taxon>unclassified sequences</taxon>
        <taxon>metagenomes</taxon>
        <taxon>ecological metagenomes</taxon>
    </lineage>
</organism>
<feature type="domain" description="Glycosyltransferase subfamily 4-like N-terminal" evidence="1">
    <location>
        <begin position="3"/>
        <end position="122"/>
    </location>
</feature>
<evidence type="ECO:0000313" key="2">
    <source>
        <dbReference type="EMBL" id="SVC55464.1"/>
    </source>
</evidence>
<proteinExistence type="predicted"/>